<keyword evidence="1" id="KW-0812">Transmembrane</keyword>
<dbReference type="InterPro" id="IPR011050">
    <property type="entry name" value="Pectin_lyase_fold/virulence"/>
</dbReference>
<proteinExistence type="predicted"/>
<feature type="non-terminal residue" evidence="2">
    <location>
        <position position="1"/>
    </location>
</feature>
<name>A0A5J4WLH2_9EUKA</name>
<comment type="caution">
    <text evidence="2">The sequence shown here is derived from an EMBL/GenBank/DDBJ whole genome shotgun (WGS) entry which is preliminary data.</text>
</comment>
<dbReference type="Proteomes" id="UP000324800">
    <property type="component" value="Unassembled WGS sequence"/>
</dbReference>
<feature type="transmembrane region" description="Helical" evidence="1">
    <location>
        <begin position="1041"/>
        <end position="1066"/>
    </location>
</feature>
<gene>
    <name evidence="2" type="ORF">EZS28_008554</name>
</gene>
<dbReference type="EMBL" id="SNRW01001562">
    <property type="protein sequence ID" value="KAA6395917.1"/>
    <property type="molecule type" value="Genomic_DNA"/>
</dbReference>
<evidence type="ECO:0000313" key="3">
    <source>
        <dbReference type="Proteomes" id="UP000324800"/>
    </source>
</evidence>
<accession>A0A5J4WLH2</accession>
<reference evidence="2 3" key="1">
    <citation type="submission" date="2019-03" db="EMBL/GenBank/DDBJ databases">
        <title>Single cell metagenomics reveals metabolic interactions within the superorganism composed of flagellate Streblomastix strix and complex community of Bacteroidetes bacteria on its surface.</title>
        <authorList>
            <person name="Treitli S.C."/>
            <person name="Kolisko M."/>
            <person name="Husnik F."/>
            <person name="Keeling P."/>
            <person name="Hampl V."/>
        </authorList>
    </citation>
    <scope>NUCLEOTIDE SEQUENCE [LARGE SCALE GENOMIC DNA]</scope>
    <source>
        <strain evidence="2">ST1C</strain>
    </source>
</reference>
<sequence>TINHILSFSPPSGFNKGVDNVIINLQSNTYDQDSIKLNSGTILSNILTVQSNGYTPSSSSSTKQSIITSSNSQSLFSIANTGHLKLFGLHFDNLLSDSTNTLIYLISQSYDIVNPQVLIRDCAFEQSIPITYSVTHPLIRIQGGKLTIENTLIQNYEFTNGGKVIQLDSQTEKQYSIDIINTEFRNIAQDVGSGQGGAVISGNIDSINPLRIRDKTLFNNITSTGQGGCIYLSGWEGTIELSRVTFIQCRGMNGGSIYLYLEGGSSITIEECEFKGCESIGNNKDYGGAIFMGIYMSSCWFSIRNTIFTDCKGNNNNEGGAILVKANAGNTGIIDGVQFKDCQSNRGGSICGIIRQVDFLIENAQFESCSSNSDGGSIFAQIDDGRLRIRKVSFIGSSCNQSGSGGAISVVQLNLNSRISITDSSFMNCKTLPGSQNSFGWGGAIHISTSIPAISLSSNNFLLSDLSFSGCFAVNQIGNNIHVRSPNTIATGEAIQSYNLLTVNGTTNLYYNSNYKFEYMGIDESKVGDGTIINNHVPLFQSLFLTYQDPYYVNGNSGSNKSNCGSSNKPCLTINQILNLDRNIIINYPKSPIINIELQTDAPLENEIIIDSDTPIGNQIKIRSNSLKVDGTINTDYSVILIDQDGKFLISAGSLSFEKITFNINQNAANGFVIEGITESANININDCLMKMVRNSEGYSISTGLIEMSSGNINIDNLEVKDIIISNRSVIKVNEGVGQVSILNSNFSNIHKIGERNGGIIELSQNIRTSNEEQQMNVRIESSSFIQPISTSSTIIATSSPFIHASIGKLEIVQCSFVQEDESSQLGATAVSIEAGCSYLNISKTIFARLISGGISLESGQGSVAFIEDCQFLNCGDGSSIAGAVYVVGVPGDNLGSVSITGSQFISCKGSQAGGIMFGDNVIPFNVKNNFFFKNSVSNEKGAKDVYFLSKEILDKSGGIEVIAEGYRYDKSGSYIGEVKISGFDANFAQYLDCKTQGREDCGIIPCGGAKDQTVESCKQIIKEDEEEEIKDKKSKLSGGAIAGIVIAVVVVVTAIVVAIVLIIIYNKEHNSSSKKHKGSSHEMDTNQW</sequence>
<keyword evidence="1" id="KW-1133">Transmembrane helix</keyword>
<dbReference type="SUPFAM" id="SSF51126">
    <property type="entry name" value="Pectin lyase-like"/>
    <property type="match status" value="1"/>
</dbReference>
<evidence type="ECO:0000313" key="2">
    <source>
        <dbReference type="EMBL" id="KAA6395917.1"/>
    </source>
</evidence>
<keyword evidence="1" id="KW-0472">Membrane</keyword>
<protein>
    <submittedName>
        <fullName evidence="2">Uncharacterized protein</fullName>
    </submittedName>
</protein>
<organism evidence="2 3">
    <name type="scientific">Streblomastix strix</name>
    <dbReference type="NCBI Taxonomy" id="222440"/>
    <lineage>
        <taxon>Eukaryota</taxon>
        <taxon>Metamonada</taxon>
        <taxon>Preaxostyla</taxon>
        <taxon>Oxymonadida</taxon>
        <taxon>Streblomastigidae</taxon>
        <taxon>Streblomastix</taxon>
    </lineage>
</organism>
<dbReference type="AlphaFoldDB" id="A0A5J4WLH2"/>
<evidence type="ECO:0000256" key="1">
    <source>
        <dbReference type="SAM" id="Phobius"/>
    </source>
</evidence>